<evidence type="ECO:0000313" key="10">
    <source>
        <dbReference type="Proteomes" id="UP000054321"/>
    </source>
</evidence>
<evidence type="ECO:0000256" key="7">
    <source>
        <dbReference type="ARBA" id="ARBA00023321"/>
    </source>
</evidence>
<feature type="compositionally biased region" description="Polar residues" evidence="8">
    <location>
        <begin position="269"/>
        <end position="282"/>
    </location>
</feature>
<keyword evidence="6" id="KW-0804">Transcription</keyword>
<dbReference type="GO" id="GO:0048315">
    <property type="term" value="P:conidium formation"/>
    <property type="evidence" value="ECO:0007669"/>
    <property type="project" value="UniProtKB-KW"/>
</dbReference>
<feature type="region of interest" description="Disordered" evidence="8">
    <location>
        <begin position="259"/>
        <end position="301"/>
    </location>
</feature>
<evidence type="ECO:0000256" key="5">
    <source>
        <dbReference type="ARBA" id="ARBA00023159"/>
    </source>
</evidence>
<evidence type="ECO:0000256" key="6">
    <source>
        <dbReference type="ARBA" id="ARBA00023163"/>
    </source>
</evidence>
<protein>
    <recommendedName>
        <fullName evidence="2">Developmental regulatory protein wetA</fullName>
    </recommendedName>
</protein>
<name>A0A0C3HTT3_OIDMZ</name>
<feature type="compositionally biased region" description="Basic and acidic residues" evidence="8">
    <location>
        <begin position="259"/>
        <end position="268"/>
    </location>
</feature>
<reference evidence="9 10" key="1">
    <citation type="submission" date="2014-04" db="EMBL/GenBank/DDBJ databases">
        <authorList>
            <consortium name="DOE Joint Genome Institute"/>
            <person name="Kuo A."/>
            <person name="Martino E."/>
            <person name="Perotto S."/>
            <person name="Kohler A."/>
            <person name="Nagy L.G."/>
            <person name="Floudas D."/>
            <person name="Copeland A."/>
            <person name="Barry K.W."/>
            <person name="Cichocki N."/>
            <person name="Veneault-Fourrey C."/>
            <person name="LaButti K."/>
            <person name="Lindquist E.A."/>
            <person name="Lipzen A."/>
            <person name="Lundell T."/>
            <person name="Morin E."/>
            <person name="Murat C."/>
            <person name="Sun H."/>
            <person name="Tunlid A."/>
            <person name="Henrissat B."/>
            <person name="Grigoriev I.V."/>
            <person name="Hibbett D.S."/>
            <person name="Martin F."/>
            <person name="Nordberg H.P."/>
            <person name="Cantor M.N."/>
            <person name="Hua S.X."/>
        </authorList>
    </citation>
    <scope>NUCLEOTIDE SEQUENCE [LARGE SCALE GENOMIC DNA]</scope>
    <source>
        <strain evidence="9 10">Zn</strain>
    </source>
</reference>
<dbReference type="PANTHER" id="PTHR22934">
    <property type="entry name" value="PROTEIN ESC1/WETA-RELATED"/>
    <property type="match status" value="1"/>
</dbReference>
<dbReference type="Proteomes" id="UP000054321">
    <property type="component" value="Unassembled WGS sequence"/>
</dbReference>
<feature type="region of interest" description="Disordered" evidence="8">
    <location>
        <begin position="389"/>
        <end position="463"/>
    </location>
</feature>
<gene>
    <name evidence="9" type="ORF">OIDMADRAFT_49151</name>
</gene>
<dbReference type="HOGENOM" id="CLU_020426_0_0_1"/>
<reference evidence="10" key="2">
    <citation type="submission" date="2015-01" db="EMBL/GenBank/DDBJ databases">
        <title>Evolutionary Origins and Diversification of the Mycorrhizal Mutualists.</title>
        <authorList>
            <consortium name="DOE Joint Genome Institute"/>
            <consortium name="Mycorrhizal Genomics Consortium"/>
            <person name="Kohler A."/>
            <person name="Kuo A."/>
            <person name="Nagy L.G."/>
            <person name="Floudas D."/>
            <person name="Copeland A."/>
            <person name="Barry K.W."/>
            <person name="Cichocki N."/>
            <person name="Veneault-Fourrey C."/>
            <person name="LaButti K."/>
            <person name="Lindquist E.A."/>
            <person name="Lipzen A."/>
            <person name="Lundell T."/>
            <person name="Morin E."/>
            <person name="Murat C."/>
            <person name="Riley R."/>
            <person name="Ohm R."/>
            <person name="Sun H."/>
            <person name="Tunlid A."/>
            <person name="Henrissat B."/>
            <person name="Grigoriev I.V."/>
            <person name="Hibbett D.S."/>
            <person name="Martin F."/>
        </authorList>
    </citation>
    <scope>NUCLEOTIDE SEQUENCE [LARGE SCALE GENOMIC DNA]</scope>
    <source>
        <strain evidence="10">Zn</strain>
    </source>
</reference>
<keyword evidence="3" id="KW-0749">Sporulation</keyword>
<sequence>MTPNEFGPNYETLGADFFDDYFALNPTIKLENNYSAMPDPNLFRSTSGNNGPVDTFWTSQGDGVRDSSQKEEAGIEMWTQNITTSQGNPIYSESSEMAALSESEIPSLEGIKLDSPHTPTRFPSSFSQSPYDTATFLRTPSGISDTSVKSLTAFSSNSLRNPIRKANSFPKVMRQSHRNNSDIYTNRLDSTQLDLSFQSHPGNIRTSASLDFFRTLDNPARGGVENESLPYINGIAQSFASPDFNFETLLPTPISDMQPDRVASEHQASKNGLFSPTTKFEYSSNRSSPTQTSSGFPARNQPMGFQTGADSPIWWNHANTVPIAQPSPTAICTNPNRATGSVAVQLQGKLSHVVNGPPCLPTSMASGPGFSSDYSFSVGSSMARQCISTQSQLQCPTQGKRNDTEVSQMRPRLVRKPRFGPAESDYLPPTPSPELQVRKRKTSKQNKQNKQSMPRTPSLGTSVDFVNYTPEDSKKILTGVAPSGSSKTKARREKEAFEKRRKLSQAAVRAVRAVGGDVTALVEEGLLV</sequence>
<dbReference type="PANTHER" id="PTHR22934:SF25">
    <property type="entry name" value="DEVELOPMENTAL REGULATORY PROTEIN WETA"/>
    <property type="match status" value="1"/>
</dbReference>
<keyword evidence="7" id="KW-0183">Conidiation</keyword>
<dbReference type="InterPro" id="IPR040112">
    <property type="entry name" value="WetA"/>
</dbReference>
<feature type="compositionally biased region" description="Polar residues" evidence="8">
    <location>
        <begin position="389"/>
        <end position="399"/>
    </location>
</feature>
<dbReference type="GO" id="GO:0030435">
    <property type="term" value="P:sporulation resulting in formation of a cellular spore"/>
    <property type="evidence" value="ECO:0007669"/>
    <property type="project" value="UniProtKB-KW"/>
</dbReference>
<dbReference type="OrthoDB" id="2575228at2759"/>
<keyword evidence="4" id="KW-0805">Transcription regulation</keyword>
<dbReference type="EMBL" id="KN832871">
    <property type="protein sequence ID" value="KIN05632.1"/>
    <property type="molecule type" value="Genomic_DNA"/>
</dbReference>
<evidence type="ECO:0000256" key="4">
    <source>
        <dbReference type="ARBA" id="ARBA00023015"/>
    </source>
</evidence>
<feature type="compositionally biased region" description="Low complexity" evidence="8">
    <location>
        <begin position="283"/>
        <end position="294"/>
    </location>
</feature>
<evidence type="ECO:0000256" key="3">
    <source>
        <dbReference type="ARBA" id="ARBA00022969"/>
    </source>
</evidence>
<evidence type="ECO:0000256" key="2">
    <source>
        <dbReference type="ARBA" id="ARBA00015342"/>
    </source>
</evidence>
<accession>A0A0C3HTT3</accession>
<keyword evidence="5" id="KW-0010">Activator</keyword>
<dbReference type="InParanoid" id="A0A0C3HTT3"/>
<comment type="similarity">
    <text evidence="1">Belongs to the wetA family.</text>
</comment>
<keyword evidence="10" id="KW-1185">Reference proteome</keyword>
<dbReference type="AlphaFoldDB" id="A0A0C3HTT3"/>
<evidence type="ECO:0000256" key="1">
    <source>
        <dbReference type="ARBA" id="ARBA00008881"/>
    </source>
</evidence>
<proteinExistence type="inferred from homology"/>
<evidence type="ECO:0000313" key="9">
    <source>
        <dbReference type="EMBL" id="KIN05632.1"/>
    </source>
</evidence>
<organism evidence="9 10">
    <name type="scientific">Oidiodendron maius (strain Zn)</name>
    <dbReference type="NCBI Taxonomy" id="913774"/>
    <lineage>
        <taxon>Eukaryota</taxon>
        <taxon>Fungi</taxon>
        <taxon>Dikarya</taxon>
        <taxon>Ascomycota</taxon>
        <taxon>Pezizomycotina</taxon>
        <taxon>Leotiomycetes</taxon>
        <taxon>Leotiomycetes incertae sedis</taxon>
        <taxon>Myxotrichaceae</taxon>
        <taxon>Oidiodendron</taxon>
    </lineage>
</organism>
<evidence type="ECO:0000256" key="8">
    <source>
        <dbReference type="SAM" id="MobiDB-lite"/>
    </source>
</evidence>
<feature type="region of interest" description="Disordered" evidence="8">
    <location>
        <begin position="476"/>
        <end position="501"/>
    </location>
</feature>
<dbReference type="STRING" id="913774.A0A0C3HTT3"/>